<sequence>MNKDILNTVVQDFINNNIKADITSLLLKKLVFNNVDIKEVVEQIEAKKRCKIKLPTWFNTSNIYYPNKLNIEQTSSEIAAKYKSQLIKGSSIIDLTGGFGVDSFYFSKSFKEVTHCEINKTLSNIVSHNYNQLGVDNIITLNVNGIDYLKNTFKHYDWIYVDPSRRHDSKGKVFYLKDCLPNIPKYIDLLFKHTNSVLLKASPMLDISIGISELKYTTEIHIVAINNDVKELLFILNKESKSDIQIKTINIKSSLNEVFNFNYQAETNAKVQFSEPLTYLYEPNAAILKSGAFKSLAEQLNVCKLHTHSHIYTSKKLIEFPGRSFKIIATIPYKKALVKKHLSNTKINIAIRNFPEPVSQIKKKFKINDGSNIYAFFTTTLENKKIVAICEKA</sequence>
<dbReference type="Gene3D" id="1.10.10.1110">
    <property type="entry name" value="Methyltransferase PG1098, N-terminal domain"/>
    <property type="match status" value="1"/>
</dbReference>
<reference evidence="3 4" key="1">
    <citation type="submission" date="2019-04" db="EMBL/GenBank/DDBJ databases">
        <title>Lacinutrix sp. nov., isolated from marine water.</title>
        <authorList>
            <person name="Kim W."/>
        </authorList>
    </citation>
    <scope>NUCLEOTIDE SEQUENCE [LARGE SCALE GENOMIC DNA]</scope>
    <source>
        <strain evidence="3 4">CAU 1491</strain>
    </source>
</reference>
<dbReference type="Gene3D" id="3.40.50.150">
    <property type="entry name" value="Vaccinia Virus protein VP39"/>
    <property type="match status" value="1"/>
</dbReference>
<evidence type="ECO:0000259" key="1">
    <source>
        <dbReference type="Pfam" id="PF18096"/>
    </source>
</evidence>
<keyword evidence="3" id="KW-0489">Methyltransferase</keyword>
<keyword evidence="3" id="KW-0808">Transferase</keyword>
<dbReference type="EMBL" id="SUPL01000011">
    <property type="protein sequence ID" value="TJY31877.1"/>
    <property type="molecule type" value="Genomic_DNA"/>
</dbReference>
<dbReference type="InterPro" id="IPR054168">
    <property type="entry name" value="PG_1098_Fer"/>
</dbReference>
<dbReference type="Pfam" id="PF22013">
    <property type="entry name" value="PG_1098_Fer"/>
    <property type="match status" value="1"/>
</dbReference>
<feature type="domain" description="PG-1098 ferredoxin-like" evidence="2">
    <location>
        <begin position="279"/>
        <end position="321"/>
    </location>
</feature>
<feature type="domain" description="THUMP-like" evidence="1">
    <location>
        <begin position="322"/>
        <end position="392"/>
    </location>
</feature>
<protein>
    <submittedName>
        <fullName evidence="3">Class I SAM-dependent methyltransferase</fullName>
    </submittedName>
</protein>
<dbReference type="AlphaFoldDB" id="A0A4U0EK66"/>
<dbReference type="OrthoDB" id="1000417at2"/>
<dbReference type="InterPro" id="IPR029063">
    <property type="entry name" value="SAM-dependent_MTases_sf"/>
</dbReference>
<dbReference type="Proteomes" id="UP000307657">
    <property type="component" value="Unassembled WGS sequence"/>
</dbReference>
<dbReference type="Pfam" id="PF18096">
    <property type="entry name" value="Thump_like"/>
    <property type="match status" value="1"/>
</dbReference>
<evidence type="ECO:0000313" key="3">
    <source>
        <dbReference type="EMBL" id="TJY31877.1"/>
    </source>
</evidence>
<dbReference type="SUPFAM" id="SSF53335">
    <property type="entry name" value="S-adenosyl-L-methionine-dependent methyltransferases"/>
    <property type="match status" value="1"/>
</dbReference>
<dbReference type="InterPro" id="IPR041497">
    <property type="entry name" value="Thump-like"/>
</dbReference>
<dbReference type="GO" id="GO:0032259">
    <property type="term" value="P:methylation"/>
    <property type="evidence" value="ECO:0007669"/>
    <property type="project" value="UniProtKB-KW"/>
</dbReference>
<comment type="caution">
    <text evidence="3">The sequence shown here is derived from an EMBL/GenBank/DDBJ whole genome shotgun (WGS) entry which is preliminary data.</text>
</comment>
<keyword evidence="4" id="KW-1185">Reference proteome</keyword>
<gene>
    <name evidence="3" type="ORF">E5167_14790</name>
</gene>
<organism evidence="3 4">
    <name type="scientific">Pontimicrobium aquaticum</name>
    <dbReference type="NCBI Taxonomy" id="2565367"/>
    <lineage>
        <taxon>Bacteria</taxon>
        <taxon>Pseudomonadati</taxon>
        <taxon>Bacteroidota</taxon>
        <taxon>Flavobacteriia</taxon>
        <taxon>Flavobacteriales</taxon>
        <taxon>Flavobacteriaceae</taxon>
        <taxon>Pontimicrobium</taxon>
    </lineage>
</organism>
<name>A0A4U0EK66_9FLAO</name>
<dbReference type="GO" id="GO:0008168">
    <property type="term" value="F:methyltransferase activity"/>
    <property type="evidence" value="ECO:0007669"/>
    <property type="project" value="UniProtKB-KW"/>
</dbReference>
<dbReference type="RefSeq" id="WP_136844944.1">
    <property type="nucleotide sequence ID" value="NZ_SUPL01000011.1"/>
</dbReference>
<accession>A0A4U0EK66</accession>
<evidence type="ECO:0000259" key="2">
    <source>
        <dbReference type="Pfam" id="PF22013"/>
    </source>
</evidence>
<proteinExistence type="predicted"/>
<dbReference type="CDD" id="cd02440">
    <property type="entry name" value="AdoMet_MTases"/>
    <property type="match status" value="1"/>
</dbReference>
<evidence type="ECO:0000313" key="4">
    <source>
        <dbReference type="Proteomes" id="UP000307657"/>
    </source>
</evidence>